<dbReference type="InterPro" id="IPR026881">
    <property type="entry name" value="WYL_dom"/>
</dbReference>
<sequence>MPAVKNARRRYRIINNMLRNKQAPYPTKDEIRKACEEDLFGGEYGDHISESTIEKDIRAMKEEYDAPIVYNRLQKGYEYTDPAYNFDSIPLSSEEMEALQFAASSLLRYKNIEIFSQFELAISKIFETLTLDTDKEGHSKIWFDRKVNTVEGQQHLKPILDAINDYKSIKIDYYSLSSNKRKQYHLKPILLREYEALWYLIAYNLEKKRIQTFELGRIHELEIAEASPLKLGADFDPETYFAHAFGITVPDELKAEKIKLEVSGIFPLLLKENPLHKSQHLKGKGEKAEIELEVLITPELKAKILSFGNNCKVVRPLELQQWHKEEIKKMGKLYGSVKP</sequence>
<evidence type="ECO:0000313" key="2">
    <source>
        <dbReference type="EMBL" id="TXC82006.1"/>
    </source>
</evidence>
<dbReference type="Proteomes" id="UP000321168">
    <property type="component" value="Unassembled WGS sequence"/>
</dbReference>
<dbReference type="PROSITE" id="PS52050">
    <property type="entry name" value="WYL"/>
    <property type="match status" value="1"/>
</dbReference>
<dbReference type="Pfam" id="PF13280">
    <property type="entry name" value="WYL"/>
    <property type="match status" value="1"/>
</dbReference>
<evidence type="ECO:0000259" key="1">
    <source>
        <dbReference type="Pfam" id="PF13280"/>
    </source>
</evidence>
<dbReference type="RefSeq" id="WP_147013102.1">
    <property type="nucleotide sequence ID" value="NZ_VORB01000002.1"/>
</dbReference>
<feature type="domain" description="WYL" evidence="1">
    <location>
        <begin position="155"/>
        <end position="223"/>
    </location>
</feature>
<keyword evidence="3" id="KW-1185">Reference proteome</keyword>
<name>A0A5C6VBY3_9FLAO</name>
<dbReference type="PANTHER" id="PTHR34580:SF9">
    <property type="entry name" value="SLL5097 PROTEIN"/>
    <property type="match status" value="1"/>
</dbReference>
<dbReference type="OrthoDB" id="43316at2"/>
<dbReference type="PANTHER" id="PTHR34580">
    <property type="match status" value="1"/>
</dbReference>
<dbReference type="EMBL" id="VORB01000002">
    <property type="protein sequence ID" value="TXC82006.1"/>
    <property type="molecule type" value="Genomic_DNA"/>
</dbReference>
<proteinExistence type="predicted"/>
<accession>A0A5C6VBY3</accession>
<dbReference type="AlphaFoldDB" id="A0A5C6VBY3"/>
<comment type="caution">
    <text evidence="2">The sequence shown here is derived from an EMBL/GenBank/DDBJ whole genome shotgun (WGS) entry which is preliminary data.</text>
</comment>
<gene>
    <name evidence="2" type="ORF">FRX97_02635</name>
</gene>
<protein>
    <submittedName>
        <fullName evidence="2">WYL domain-containing protein</fullName>
    </submittedName>
</protein>
<organism evidence="2 3">
    <name type="scientific">Luteibaculum oceani</name>
    <dbReference type="NCBI Taxonomy" id="1294296"/>
    <lineage>
        <taxon>Bacteria</taxon>
        <taxon>Pseudomonadati</taxon>
        <taxon>Bacteroidota</taxon>
        <taxon>Flavobacteriia</taxon>
        <taxon>Flavobacteriales</taxon>
        <taxon>Luteibaculaceae</taxon>
        <taxon>Luteibaculum</taxon>
    </lineage>
</organism>
<dbReference type="InterPro" id="IPR051534">
    <property type="entry name" value="CBASS_pafABC_assoc_protein"/>
</dbReference>
<reference evidence="2 3" key="1">
    <citation type="submission" date="2019-08" db="EMBL/GenBank/DDBJ databases">
        <title>Genome of Luteibaculum oceani JCM 18817.</title>
        <authorList>
            <person name="Bowman J.P."/>
        </authorList>
    </citation>
    <scope>NUCLEOTIDE SEQUENCE [LARGE SCALE GENOMIC DNA]</scope>
    <source>
        <strain evidence="2 3">JCM 18817</strain>
    </source>
</reference>
<evidence type="ECO:0000313" key="3">
    <source>
        <dbReference type="Proteomes" id="UP000321168"/>
    </source>
</evidence>